<dbReference type="PANTHER" id="PTHR42815">
    <property type="entry name" value="FAD-BINDING, PUTATIVE (AFU_ORTHOLOGUE AFUA_6G07600)-RELATED"/>
    <property type="match status" value="1"/>
</dbReference>
<dbReference type="Proteomes" id="UP001480595">
    <property type="component" value="Unassembled WGS sequence"/>
</dbReference>
<name>A0ABR1VEW9_9PEZI</name>
<reference evidence="2 3" key="1">
    <citation type="submission" date="2023-01" db="EMBL/GenBank/DDBJ databases">
        <title>Analysis of 21 Apiospora genomes using comparative genomics revels a genus with tremendous synthesis potential of carbohydrate active enzymes and secondary metabolites.</title>
        <authorList>
            <person name="Sorensen T."/>
        </authorList>
    </citation>
    <scope>NUCLEOTIDE SEQUENCE [LARGE SCALE GENOMIC DNA]</scope>
    <source>
        <strain evidence="2 3">CBS 135458</strain>
    </source>
</reference>
<accession>A0ABR1VEW9</accession>
<proteinExistence type="predicted"/>
<dbReference type="PANTHER" id="PTHR42815:SF2">
    <property type="entry name" value="FAD-BINDING, PUTATIVE (AFU_ORTHOLOGUE AFUA_6G07600)-RELATED"/>
    <property type="match status" value="1"/>
</dbReference>
<dbReference type="RefSeq" id="XP_066717037.1">
    <property type="nucleotide sequence ID" value="XM_066857768.1"/>
</dbReference>
<feature type="region of interest" description="Disordered" evidence="1">
    <location>
        <begin position="105"/>
        <end position="141"/>
    </location>
</feature>
<comment type="caution">
    <text evidence="2">The sequence shown here is derived from an EMBL/GenBank/DDBJ whole genome shotgun (WGS) entry which is preliminary data.</text>
</comment>
<feature type="compositionally biased region" description="Basic and acidic residues" evidence="1">
    <location>
        <begin position="22"/>
        <end position="34"/>
    </location>
</feature>
<gene>
    <name evidence="2" type="ORF">PG994_006359</name>
</gene>
<protein>
    <submittedName>
        <fullName evidence="2">Uncharacterized protein</fullName>
    </submittedName>
</protein>
<dbReference type="GeneID" id="92090831"/>
<dbReference type="EMBL" id="JAQQWL010000006">
    <property type="protein sequence ID" value="KAK8069743.1"/>
    <property type="molecule type" value="Genomic_DNA"/>
</dbReference>
<evidence type="ECO:0000313" key="3">
    <source>
        <dbReference type="Proteomes" id="UP001480595"/>
    </source>
</evidence>
<keyword evidence="3" id="KW-1185">Reference proteome</keyword>
<sequence length="141" mass="15083">MATAVASGAAGWHAGERAIHQTLLGDRERPRDNPTYHGLEPSYGYRVQSSPLVAFGALDRDGRPWTTIWGGEAGFCRPVAQGVLGVRGAAVDARFDPVLGALFGGGTGGEENERGGFRMAPSRTCRWPSRSRRAWETAPST</sequence>
<feature type="region of interest" description="Disordered" evidence="1">
    <location>
        <begin position="22"/>
        <end position="42"/>
    </location>
</feature>
<evidence type="ECO:0000256" key="1">
    <source>
        <dbReference type="SAM" id="MobiDB-lite"/>
    </source>
</evidence>
<evidence type="ECO:0000313" key="2">
    <source>
        <dbReference type="EMBL" id="KAK8069743.1"/>
    </source>
</evidence>
<organism evidence="2 3">
    <name type="scientific">Apiospora phragmitis</name>
    <dbReference type="NCBI Taxonomy" id="2905665"/>
    <lineage>
        <taxon>Eukaryota</taxon>
        <taxon>Fungi</taxon>
        <taxon>Dikarya</taxon>
        <taxon>Ascomycota</taxon>
        <taxon>Pezizomycotina</taxon>
        <taxon>Sordariomycetes</taxon>
        <taxon>Xylariomycetidae</taxon>
        <taxon>Amphisphaeriales</taxon>
        <taxon>Apiosporaceae</taxon>
        <taxon>Apiospora</taxon>
    </lineage>
</organism>